<feature type="compositionally biased region" description="Basic and acidic residues" evidence="2">
    <location>
        <begin position="406"/>
        <end position="425"/>
    </location>
</feature>
<feature type="compositionally biased region" description="Pro residues" evidence="2">
    <location>
        <begin position="237"/>
        <end position="249"/>
    </location>
</feature>
<organism evidence="4 5">
    <name type="scientific">Nocardia veterana</name>
    <dbReference type="NCBI Taxonomy" id="132249"/>
    <lineage>
        <taxon>Bacteria</taxon>
        <taxon>Bacillati</taxon>
        <taxon>Actinomycetota</taxon>
        <taxon>Actinomycetes</taxon>
        <taxon>Mycobacteriales</taxon>
        <taxon>Nocardiaceae</taxon>
        <taxon>Nocardia</taxon>
    </lineage>
</organism>
<dbReference type="Pfam" id="PF00823">
    <property type="entry name" value="PPE"/>
    <property type="match status" value="1"/>
</dbReference>
<sequence length="471" mass="46660">MSNSTYANMVSADNTKAWDADQLSLQQKINALAEHVGADVEPVSINGAEGFAHLDLEQIRDLTYQIKPDVVHAVAEAWSNIGRNLGDATSTLGAQLVKTLAGGWQGAAASRASEALVQFLDTSDKVSKSASLVGMKVAFAQRGSDETSRMLVPVLQSVVPVAQIQIPGMPSVPNQVSTPAPGIPIPVLGAQQGADGHKEEVRQAALQVLQNVYAPGIRGGDQGVPVLPSVQPVANPAGPPGVGPGPSQPGPGGLHPGGSDQPTPGGDTPGGDPANGKDGNGTQDPATPGSAGTQPSASGVGSGTTQPSTSGSGASNPAATTAAGFEPGSGSGGGSGTPGFGGGSSGHGFGGGSSGPGGSRPGGPGVSIPGRPIAEPVAPLGFRNPAQAGAAGMPGGMAPGAGGRGGKSEEDKERQSAEYLRGRHLEEWIEDGQKVLPAYGAIGENPEQQSASRDASGSTKPDRGRAPGEYR</sequence>
<dbReference type="AlphaFoldDB" id="A0A7X6RKS2"/>
<dbReference type="RefSeq" id="WP_157171342.1">
    <property type="nucleotide sequence ID" value="NZ_CAWPHS010000042.1"/>
</dbReference>
<evidence type="ECO:0000259" key="3">
    <source>
        <dbReference type="Pfam" id="PF00823"/>
    </source>
</evidence>
<feature type="region of interest" description="Disordered" evidence="2">
    <location>
        <begin position="223"/>
        <end position="425"/>
    </location>
</feature>
<feature type="compositionally biased region" description="Polar residues" evidence="2">
    <location>
        <begin position="446"/>
        <end position="459"/>
    </location>
</feature>
<feature type="compositionally biased region" description="Gly residues" evidence="2">
    <location>
        <begin position="327"/>
        <end position="365"/>
    </location>
</feature>
<reference evidence="4 5" key="1">
    <citation type="submission" date="2020-04" db="EMBL/GenBank/DDBJ databases">
        <title>MicrobeNet Type strains.</title>
        <authorList>
            <person name="Nicholson A.C."/>
        </authorList>
    </citation>
    <scope>NUCLEOTIDE SEQUENCE [LARGE SCALE GENOMIC DNA]</scope>
    <source>
        <strain evidence="4 5">DSM 44445</strain>
    </source>
</reference>
<comment type="similarity">
    <text evidence="1">Belongs to the mycobacterial PPE family.</text>
</comment>
<dbReference type="Proteomes" id="UP000523447">
    <property type="component" value="Unassembled WGS sequence"/>
</dbReference>
<feature type="domain" description="PPE" evidence="3">
    <location>
        <begin position="67"/>
        <end position="142"/>
    </location>
</feature>
<feature type="compositionally biased region" description="Gly residues" evidence="2">
    <location>
        <begin position="392"/>
        <end position="405"/>
    </location>
</feature>
<feature type="region of interest" description="Disordered" evidence="2">
    <location>
        <begin position="439"/>
        <end position="471"/>
    </location>
</feature>
<accession>A0A7X6RKS2</accession>
<feature type="compositionally biased region" description="Low complexity" evidence="2">
    <location>
        <begin position="303"/>
        <end position="315"/>
    </location>
</feature>
<dbReference type="InterPro" id="IPR000030">
    <property type="entry name" value="PPE_dom"/>
</dbReference>
<feature type="compositionally biased region" description="Polar residues" evidence="2">
    <location>
        <begin position="280"/>
        <end position="297"/>
    </location>
</feature>
<evidence type="ECO:0000256" key="1">
    <source>
        <dbReference type="ARBA" id="ARBA00010652"/>
    </source>
</evidence>
<dbReference type="EMBL" id="JAAXPE010000047">
    <property type="protein sequence ID" value="NKY89480.1"/>
    <property type="molecule type" value="Genomic_DNA"/>
</dbReference>
<dbReference type="InterPro" id="IPR038332">
    <property type="entry name" value="PPE_sf"/>
</dbReference>
<gene>
    <name evidence="4" type="ORF">HGA07_28265</name>
</gene>
<comment type="caution">
    <text evidence="4">The sequence shown here is derived from an EMBL/GenBank/DDBJ whole genome shotgun (WGS) entry which is preliminary data.</text>
</comment>
<dbReference type="Gene3D" id="1.20.1260.20">
    <property type="entry name" value="PPE superfamily"/>
    <property type="match status" value="1"/>
</dbReference>
<name>A0A7X6RKS2_9NOCA</name>
<feature type="compositionally biased region" description="Low complexity" evidence="2">
    <location>
        <begin position="257"/>
        <end position="272"/>
    </location>
</feature>
<feature type="compositionally biased region" description="Basic and acidic residues" evidence="2">
    <location>
        <begin position="460"/>
        <end position="471"/>
    </location>
</feature>
<protein>
    <recommendedName>
        <fullName evidence="3">PPE domain-containing protein</fullName>
    </recommendedName>
</protein>
<evidence type="ECO:0000256" key="2">
    <source>
        <dbReference type="SAM" id="MobiDB-lite"/>
    </source>
</evidence>
<keyword evidence="5" id="KW-1185">Reference proteome</keyword>
<dbReference type="SUPFAM" id="SSF140459">
    <property type="entry name" value="PE/PPE dimer-like"/>
    <property type="match status" value="1"/>
</dbReference>
<evidence type="ECO:0000313" key="4">
    <source>
        <dbReference type="EMBL" id="NKY89480.1"/>
    </source>
</evidence>
<evidence type="ECO:0000313" key="5">
    <source>
        <dbReference type="Proteomes" id="UP000523447"/>
    </source>
</evidence>
<proteinExistence type="inferred from homology"/>